<evidence type="ECO:0000313" key="1">
    <source>
        <dbReference type="EMBL" id="CAG7824693.1"/>
    </source>
</evidence>
<dbReference type="EMBL" id="CAJVCH010533643">
    <property type="protein sequence ID" value="CAG7824693.1"/>
    <property type="molecule type" value="Genomic_DNA"/>
</dbReference>
<reference evidence="1" key="1">
    <citation type="submission" date="2021-06" db="EMBL/GenBank/DDBJ databases">
        <authorList>
            <person name="Hodson N. C."/>
            <person name="Mongue J. A."/>
            <person name="Jaron S. K."/>
        </authorList>
    </citation>
    <scope>NUCLEOTIDE SEQUENCE</scope>
</reference>
<comment type="caution">
    <text evidence="1">The sequence shown here is derived from an EMBL/GenBank/DDBJ whole genome shotgun (WGS) entry which is preliminary data.</text>
</comment>
<dbReference type="Proteomes" id="UP000708208">
    <property type="component" value="Unassembled WGS sequence"/>
</dbReference>
<name>A0A8J2L1H1_9HEXA</name>
<dbReference type="AlphaFoldDB" id="A0A8J2L1H1"/>
<organism evidence="1 2">
    <name type="scientific">Allacma fusca</name>
    <dbReference type="NCBI Taxonomy" id="39272"/>
    <lineage>
        <taxon>Eukaryota</taxon>
        <taxon>Metazoa</taxon>
        <taxon>Ecdysozoa</taxon>
        <taxon>Arthropoda</taxon>
        <taxon>Hexapoda</taxon>
        <taxon>Collembola</taxon>
        <taxon>Symphypleona</taxon>
        <taxon>Sminthuridae</taxon>
        <taxon>Allacma</taxon>
    </lineage>
</organism>
<sequence>IETFSYQRITDVFFLHQVVEYLLIARAALKWGYMEPENTGYCGEEVRQSHVYLDFEEVPPETAFLNKAKFFQELHKCPKYSRRYPHPQSKKVVFFQIVNTHYDIHIHMPLVRGITLFHEVE</sequence>
<accession>A0A8J2L1H1</accession>
<protein>
    <submittedName>
        <fullName evidence="1">Uncharacterized protein</fullName>
    </submittedName>
</protein>
<gene>
    <name evidence="1" type="ORF">AFUS01_LOCUS34837</name>
</gene>
<feature type="non-terminal residue" evidence="1">
    <location>
        <position position="1"/>
    </location>
</feature>
<keyword evidence="2" id="KW-1185">Reference proteome</keyword>
<proteinExistence type="predicted"/>
<evidence type="ECO:0000313" key="2">
    <source>
        <dbReference type="Proteomes" id="UP000708208"/>
    </source>
</evidence>